<dbReference type="EMBL" id="ML145219">
    <property type="protein sequence ID" value="TBU53265.1"/>
    <property type="molecule type" value="Genomic_DNA"/>
</dbReference>
<gene>
    <name evidence="1" type="ORF">BD310DRAFT_830371</name>
</gene>
<organism evidence="1 2">
    <name type="scientific">Dichomitus squalens</name>
    <dbReference type="NCBI Taxonomy" id="114155"/>
    <lineage>
        <taxon>Eukaryota</taxon>
        <taxon>Fungi</taxon>
        <taxon>Dikarya</taxon>
        <taxon>Basidiomycota</taxon>
        <taxon>Agaricomycotina</taxon>
        <taxon>Agaricomycetes</taxon>
        <taxon>Polyporales</taxon>
        <taxon>Polyporaceae</taxon>
        <taxon>Dichomitus</taxon>
    </lineage>
</organism>
<accession>A0A4Q9PG46</accession>
<feature type="non-terminal residue" evidence="1">
    <location>
        <position position="1"/>
    </location>
</feature>
<name>A0A4Q9PG46_9APHY</name>
<keyword evidence="2" id="KW-1185">Reference proteome</keyword>
<proteinExistence type="predicted"/>
<dbReference type="AlphaFoldDB" id="A0A4Q9PG46"/>
<dbReference type="Proteomes" id="UP000292082">
    <property type="component" value="Unassembled WGS sequence"/>
</dbReference>
<evidence type="ECO:0000313" key="2">
    <source>
        <dbReference type="Proteomes" id="UP000292082"/>
    </source>
</evidence>
<reference evidence="1 2" key="1">
    <citation type="submission" date="2019-01" db="EMBL/GenBank/DDBJ databases">
        <title>Draft genome sequences of three monokaryotic isolates of the white-rot basidiomycete fungus Dichomitus squalens.</title>
        <authorList>
            <consortium name="DOE Joint Genome Institute"/>
            <person name="Lopez S.C."/>
            <person name="Andreopoulos B."/>
            <person name="Pangilinan J."/>
            <person name="Lipzen A."/>
            <person name="Riley R."/>
            <person name="Ahrendt S."/>
            <person name="Ng V."/>
            <person name="Barry K."/>
            <person name="Daum C."/>
            <person name="Grigoriev I.V."/>
            <person name="Hilden K.S."/>
            <person name="Makela M.R."/>
            <person name="de Vries R.P."/>
        </authorList>
    </citation>
    <scope>NUCLEOTIDE SEQUENCE [LARGE SCALE GENOMIC DNA]</scope>
    <source>
        <strain evidence="1 2">CBS 464.89</strain>
    </source>
</reference>
<evidence type="ECO:0000313" key="1">
    <source>
        <dbReference type="EMBL" id="TBU53265.1"/>
    </source>
</evidence>
<sequence length="114" mass="12531">QHQGGTQAPRTMRANEHDTGNCVEGAPRVVDITERGEVLADGGRSLPGLSAQVSLSVVAKLRVFAHETEDRSSTRPPLADEVVRLGVVQPGLFPADKPYKQDIYHQKYKEQLTR</sequence>
<protein>
    <submittedName>
        <fullName evidence="1">Uncharacterized protein</fullName>
    </submittedName>
</protein>